<evidence type="ECO:0000313" key="1">
    <source>
        <dbReference type="EMBL" id="SVC95408.1"/>
    </source>
</evidence>
<name>A0A382REK6_9ZZZZ</name>
<reference evidence="1" key="1">
    <citation type="submission" date="2018-05" db="EMBL/GenBank/DDBJ databases">
        <authorList>
            <person name="Lanie J.A."/>
            <person name="Ng W.-L."/>
            <person name="Kazmierczak K.M."/>
            <person name="Andrzejewski T.M."/>
            <person name="Davidsen T.M."/>
            <person name="Wayne K.J."/>
            <person name="Tettelin H."/>
            <person name="Glass J.I."/>
            <person name="Rusch D."/>
            <person name="Podicherti R."/>
            <person name="Tsui H.-C.T."/>
            <person name="Winkler M.E."/>
        </authorList>
    </citation>
    <scope>NUCLEOTIDE SEQUENCE</scope>
</reference>
<gene>
    <name evidence="1" type="ORF">METZ01_LOCUS348262</name>
</gene>
<organism evidence="1">
    <name type="scientific">marine metagenome</name>
    <dbReference type="NCBI Taxonomy" id="408172"/>
    <lineage>
        <taxon>unclassified sequences</taxon>
        <taxon>metagenomes</taxon>
        <taxon>ecological metagenomes</taxon>
    </lineage>
</organism>
<accession>A0A382REK6</accession>
<proteinExistence type="predicted"/>
<dbReference type="EMBL" id="UINC01120740">
    <property type="protein sequence ID" value="SVC95408.1"/>
    <property type="molecule type" value="Genomic_DNA"/>
</dbReference>
<protein>
    <recommendedName>
        <fullName evidence="2">HD domain-containing protein</fullName>
    </recommendedName>
</protein>
<sequence length="136" mass="16246">KTFHAFEGELNFTPQELQFATLHHDLGKLGEPNEPYYVEQDSDWHRKTLGQNYKYNNTIQYMSVTDRAHYMLQQYDVKITKNEWLGIHLSDGMYEESNKSYLMNRMYPYPMKTNISYIVHVSDYLAMVIEKDKGKF</sequence>
<evidence type="ECO:0008006" key="2">
    <source>
        <dbReference type="Google" id="ProtNLM"/>
    </source>
</evidence>
<feature type="non-terminal residue" evidence="1">
    <location>
        <position position="1"/>
    </location>
</feature>
<dbReference type="AlphaFoldDB" id="A0A382REK6"/>